<feature type="region of interest" description="Disordered" evidence="1">
    <location>
        <begin position="127"/>
        <end position="153"/>
    </location>
</feature>
<accession>A0A9W7Y0T4</accession>
<dbReference type="EMBL" id="JANBOJ010000022">
    <property type="protein sequence ID" value="KAJ1724724.1"/>
    <property type="molecule type" value="Genomic_DNA"/>
</dbReference>
<dbReference type="Proteomes" id="UP001149813">
    <property type="component" value="Unassembled WGS sequence"/>
</dbReference>
<protein>
    <recommendedName>
        <fullName evidence="4">Wings apart-like protein C-terminal domain-containing protein</fullName>
    </recommendedName>
</protein>
<sequence>MTAAATAAAAKGMRAVESQMSNGSMSTDDDTWGIVGIIGGSPVLGPAKTVDGQRATASDILATSKTSRNRYRSAGFDRRSSSPPSSLHRRLERSRISGSSSSHSHAGHSSDCEQTAEDPIKHVMHTPKAQTGKRHAVQAMQGPSSATSKRLQKRAVRQNVVYTYGRSRENDDFDEVFGHQLGASRGLGAGSQQLLSYGDISDDTASKGATSDSEPRPTSRALTKPLKSAVSCSGHLLDLVDLPGSNGGNRSSSSEEFKKWFGDVTQGLFAIVNGSSPEAVCLQILDGLDKPSFFEELVNNKHWLPALLQSLHRARDSAVVLSTTMVVIASAFAVPTVMQVLVFERQVLETVADILKQTANVDVLLLRHRRDFDSSEQLQCVSRICKLVRQRELLGASVVVSTYNLAMCALHSFTRSDDVAFIAMAGLLRSEMRESGCLGLVAERVFLRSVPHFICKKEQTKAAGGCIEFDDICAAYAGARAGRKLRFGQAAVDSDSSDPEAGDMWMDFDLPEETKTVAQAAAIALLKQRKKGREATLSTAATRDSSIDPKRILRGEPEGSVPTFASIAVELELLRFCTSASADNQNEMLDIDTCVPSLLGLLTACQQAASSLNGVQLIRALETAALTLQLLVNLSNSSTMFSSRFVAERGLHVVSRSIALVSQRMQQDASSSSGSASSSDFSPRRQALLQDAGDLRYDILLITSALLTNLVESDASATLYFNHVLQSPRCALGSRCIPECICSDRTSLTTLLSQAFMACHGAGSSPDAAVAAGYIAVLLGFIMRNKTPSREAVLKRLPRRDTSIVITHIQQFIQVSDSVNQRFGGLIGGLAMAAQTHQTTAGIAGTIRETDSGRNAGNMLAVSSVSRSTAGGLVAKPASKIATSLQTIIDTLSAL</sequence>
<organism evidence="2 3">
    <name type="scientific">Coemansia erecta</name>
    <dbReference type="NCBI Taxonomy" id="147472"/>
    <lineage>
        <taxon>Eukaryota</taxon>
        <taxon>Fungi</taxon>
        <taxon>Fungi incertae sedis</taxon>
        <taxon>Zoopagomycota</taxon>
        <taxon>Kickxellomycotina</taxon>
        <taxon>Kickxellomycetes</taxon>
        <taxon>Kickxellales</taxon>
        <taxon>Kickxellaceae</taxon>
        <taxon>Coemansia</taxon>
    </lineage>
</organism>
<dbReference type="InterPro" id="IPR011989">
    <property type="entry name" value="ARM-like"/>
</dbReference>
<keyword evidence="3" id="KW-1185">Reference proteome</keyword>
<comment type="caution">
    <text evidence="2">The sequence shown here is derived from an EMBL/GenBank/DDBJ whole genome shotgun (WGS) entry which is preliminary data.</text>
</comment>
<feature type="region of interest" description="Disordered" evidence="1">
    <location>
        <begin position="43"/>
        <end position="115"/>
    </location>
</feature>
<feature type="compositionally biased region" description="Low complexity" evidence="1">
    <location>
        <begin position="1"/>
        <end position="10"/>
    </location>
</feature>
<feature type="region of interest" description="Disordered" evidence="1">
    <location>
        <begin position="198"/>
        <end position="226"/>
    </location>
</feature>
<dbReference type="OrthoDB" id="78088at2759"/>
<evidence type="ECO:0008006" key="4">
    <source>
        <dbReference type="Google" id="ProtNLM"/>
    </source>
</evidence>
<dbReference type="PANTHER" id="PTHR22100:SF13">
    <property type="entry name" value="WINGS APART-LIKE PROTEIN HOMOLOG"/>
    <property type="match status" value="1"/>
</dbReference>
<evidence type="ECO:0000313" key="3">
    <source>
        <dbReference type="Proteomes" id="UP001149813"/>
    </source>
</evidence>
<gene>
    <name evidence="2" type="ORF">LPJ53_001007</name>
</gene>
<reference evidence="2" key="1">
    <citation type="submission" date="2022-07" db="EMBL/GenBank/DDBJ databases">
        <title>Phylogenomic reconstructions and comparative analyses of Kickxellomycotina fungi.</title>
        <authorList>
            <person name="Reynolds N.K."/>
            <person name="Stajich J.E."/>
            <person name="Barry K."/>
            <person name="Grigoriev I.V."/>
            <person name="Crous P."/>
            <person name="Smith M.E."/>
        </authorList>
    </citation>
    <scope>NUCLEOTIDE SEQUENCE</scope>
    <source>
        <strain evidence="2">NBRC 32514</strain>
    </source>
</reference>
<evidence type="ECO:0000313" key="2">
    <source>
        <dbReference type="EMBL" id="KAJ1724724.1"/>
    </source>
</evidence>
<dbReference type="Gene3D" id="1.25.10.10">
    <property type="entry name" value="Leucine-rich Repeat Variant"/>
    <property type="match status" value="1"/>
</dbReference>
<dbReference type="PANTHER" id="PTHR22100">
    <property type="entry name" value="WINGS APART-LIKE PROTEIN HOMOLOG"/>
    <property type="match status" value="1"/>
</dbReference>
<feature type="region of interest" description="Disordered" evidence="1">
    <location>
        <begin position="1"/>
        <end position="29"/>
    </location>
</feature>
<dbReference type="InterPro" id="IPR039874">
    <property type="entry name" value="WAPL"/>
</dbReference>
<dbReference type="AlphaFoldDB" id="A0A9W7Y0T4"/>
<name>A0A9W7Y0T4_9FUNG</name>
<proteinExistence type="predicted"/>
<feature type="compositionally biased region" description="Low complexity" evidence="1">
    <location>
        <begin position="97"/>
        <end position="109"/>
    </location>
</feature>
<evidence type="ECO:0000256" key="1">
    <source>
        <dbReference type="SAM" id="MobiDB-lite"/>
    </source>
</evidence>